<sequence>MEGRQDSKKCLEILKQAQAKILNVMGNHDWNFEQDNAAIHQAKLVKEWFREEGIHVLEWPAISLDLNIIENVWAYVSRIIYANNRQFADRQQFITTLKITQSVPTEKLQQNNLGNIVSSTHYNLELEPIQFQVISQRQSFENQIVQQEENQIEFALDTMDVTQRSTT</sequence>
<dbReference type="EMBL" id="VTPC01090936">
    <property type="protein sequence ID" value="KAF2880615.1"/>
    <property type="molecule type" value="Genomic_DNA"/>
</dbReference>
<dbReference type="Proteomes" id="UP000801492">
    <property type="component" value="Unassembled WGS sequence"/>
</dbReference>
<reference evidence="2" key="1">
    <citation type="submission" date="2019-08" db="EMBL/GenBank/DDBJ databases">
        <title>The genome of the North American firefly Photinus pyralis.</title>
        <authorList>
            <consortium name="Photinus pyralis genome working group"/>
            <person name="Fallon T.R."/>
            <person name="Sander Lower S.E."/>
            <person name="Weng J.-K."/>
        </authorList>
    </citation>
    <scope>NUCLEOTIDE SEQUENCE</scope>
    <source>
        <strain evidence="2">TRF0915ILg1</strain>
        <tissue evidence="2">Whole body</tissue>
    </source>
</reference>
<name>A0A8K0CBG5_IGNLU</name>
<dbReference type="AlphaFoldDB" id="A0A8K0CBG5"/>
<evidence type="ECO:0000313" key="3">
    <source>
        <dbReference type="Proteomes" id="UP000801492"/>
    </source>
</evidence>
<protein>
    <recommendedName>
        <fullName evidence="1">Tc1-like transposase DDE domain-containing protein</fullName>
    </recommendedName>
</protein>
<organism evidence="2 3">
    <name type="scientific">Ignelater luminosus</name>
    <name type="common">Cucubano</name>
    <name type="synonym">Pyrophorus luminosus</name>
    <dbReference type="NCBI Taxonomy" id="2038154"/>
    <lineage>
        <taxon>Eukaryota</taxon>
        <taxon>Metazoa</taxon>
        <taxon>Ecdysozoa</taxon>
        <taxon>Arthropoda</taxon>
        <taxon>Hexapoda</taxon>
        <taxon>Insecta</taxon>
        <taxon>Pterygota</taxon>
        <taxon>Neoptera</taxon>
        <taxon>Endopterygota</taxon>
        <taxon>Coleoptera</taxon>
        <taxon>Polyphaga</taxon>
        <taxon>Elateriformia</taxon>
        <taxon>Elateroidea</taxon>
        <taxon>Elateridae</taxon>
        <taxon>Agrypninae</taxon>
        <taxon>Pyrophorini</taxon>
        <taxon>Ignelater</taxon>
    </lineage>
</organism>
<accession>A0A8K0CBG5</accession>
<dbReference type="OrthoDB" id="6776985at2759"/>
<dbReference type="InterPro" id="IPR036397">
    <property type="entry name" value="RNaseH_sf"/>
</dbReference>
<evidence type="ECO:0000259" key="1">
    <source>
        <dbReference type="Pfam" id="PF13358"/>
    </source>
</evidence>
<dbReference type="Gene3D" id="3.30.420.10">
    <property type="entry name" value="Ribonuclease H-like superfamily/Ribonuclease H"/>
    <property type="match status" value="1"/>
</dbReference>
<proteinExistence type="predicted"/>
<dbReference type="InterPro" id="IPR038717">
    <property type="entry name" value="Tc1-like_DDE_dom"/>
</dbReference>
<gene>
    <name evidence="2" type="ORF">ILUMI_25555</name>
</gene>
<dbReference type="Pfam" id="PF13358">
    <property type="entry name" value="DDE_3"/>
    <property type="match status" value="1"/>
</dbReference>
<comment type="caution">
    <text evidence="2">The sequence shown here is derived from an EMBL/GenBank/DDBJ whole genome shotgun (WGS) entry which is preliminary data.</text>
</comment>
<feature type="domain" description="Tc1-like transposase DDE" evidence="1">
    <location>
        <begin position="34"/>
        <end position="93"/>
    </location>
</feature>
<dbReference type="GO" id="GO:0003676">
    <property type="term" value="F:nucleic acid binding"/>
    <property type="evidence" value="ECO:0007669"/>
    <property type="project" value="InterPro"/>
</dbReference>
<evidence type="ECO:0000313" key="2">
    <source>
        <dbReference type="EMBL" id="KAF2880615.1"/>
    </source>
</evidence>
<keyword evidence="3" id="KW-1185">Reference proteome</keyword>